<dbReference type="InterPro" id="IPR051906">
    <property type="entry name" value="TolC-like"/>
</dbReference>
<keyword evidence="5" id="KW-0812">Transmembrane</keyword>
<dbReference type="Pfam" id="PF02321">
    <property type="entry name" value="OEP"/>
    <property type="match status" value="2"/>
</dbReference>
<keyword evidence="3" id="KW-0813">Transport</keyword>
<proteinExistence type="inferred from homology"/>
<keyword evidence="10" id="KW-1185">Reference proteome</keyword>
<dbReference type="Gene3D" id="1.20.1600.10">
    <property type="entry name" value="Outer membrane efflux proteins (OEP)"/>
    <property type="match status" value="1"/>
</dbReference>
<evidence type="ECO:0000256" key="7">
    <source>
        <dbReference type="ARBA" id="ARBA00023237"/>
    </source>
</evidence>
<evidence type="ECO:0000256" key="1">
    <source>
        <dbReference type="ARBA" id="ARBA00004442"/>
    </source>
</evidence>
<sequence>MNALLLALLLSHLGPRPEVLLAQAGPRAPVRQRVSGVAMPAARARAKPTVRKVKATQAPPTPDASPDASAKPQGIPPEGAEDQAPPEPPTPEVSDPLLTPVPPAPIQMRSWDEALELVRQRSTDLSTARAQVESAGGQARVALAGLLPSLNGTVLTQLNILDTDNTSLFFGGGSGGGGGLGGGTTGFQTTDQPLPGEANVKTPTKPPVAGLLTASMALFNYQAITTLRTAREGQRTATLSLAETRRQLSLALARALVAVAAQERLAEVNRVNLRSALERLALAQRRLELGAGTRLDVVRVQQDTETARALVVVGDEDLRKAREALGLALGTPEAVGLAPGVKVESLMERAQKDCHPLENLEGRSDLAAARSRITVAERQISSVKAQYVPSISLSSTTVALTVKEDAVNVPFWNIGATLSLPFWDGGVREGLLRQSRAQATTARQQSLSLERSATIEVVQARRGVKVAQDSRDISSREQKLAEENDRLTRRSFEVGTGTSLELIQTAAALRQAELALVVREFQLERAKVEAFLAEAACDW</sequence>
<feature type="compositionally biased region" description="Low complexity" evidence="8">
    <location>
        <begin position="64"/>
        <end position="73"/>
    </location>
</feature>
<organism evidence="9 10">
    <name type="scientific">Myxococcus landrumensis</name>
    <dbReference type="NCBI Taxonomy" id="2813577"/>
    <lineage>
        <taxon>Bacteria</taxon>
        <taxon>Pseudomonadati</taxon>
        <taxon>Myxococcota</taxon>
        <taxon>Myxococcia</taxon>
        <taxon>Myxococcales</taxon>
        <taxon>Cystobacterineae</taxon>
        <taxon>Myxococcaceae</taxon>
        <taxon>Myxococcus</taxon>
    </lineage>
</organism>
<accession>A0ABX7N3J7</accession>
<dbReference type="Proteomes" id="UP000663090">
    <property type="component" value="Chromosome"/>
</dbReference>
<reference evidence="9 10" key="1">
    <citation type="submission" date="2021-02" db="EMBL/GenBank/DDBJ databases">
        <title>De Novo genome assembly of isolated myxobacteria.</title>
        <authorList>
            <person name="Stevens D.C."/>
        </authorList>
    </citation>
    <scope>NUCLEOTIDE SEQUENCE [LARGE SCALE GENOMIC DNA]</scope>
    <source>
        <strain evidence="9 10">SCHIC003</strain>
    </source>
</reference>
<feature type="region of interest" description="Disordered" evidence="8">
    <location>
        <begin position="27"/>
        <end position="105"/>
    </location>
</feature>
<evidence type="ECO:0000256" key="4">
    <source>
        <dbReference type="ARBA" id="ARBA00022452"/>
    </source>
</evidence>
<comment type="similarity">
    <text evidence="2">Belongs to the outer membrane factor (OMF) (TC 1.B.17) family.</text>
</comment>
<protein>
    <submittedName>
        <fullName evidence="9">TolC family protein</fullName>
    </submittedName>
</protein>
<gene>
    <name evidence="9" type="ORF">JY572_27885</name>
</gene>
<comment type="subcellular location">
    <subcellularLocation>
        <location evidence="1">Cell outer membrane</location>
    </subcellularLocation>
</comment>
<dbReference type="PANTHER" id="PTHR30026">
    <property type="entry name" value="OUTER MEMBRANE PROTEIN TOLC"/>
    <property type="match status" value="1"/>
</dbReference>
<evidence type="ECO:0000256" key="8">
    <source>
        <dbReference type="SAM" id="MobiDB-lite"/>
    </source>
</evidence>
<keyword evidence="7" id="KW-0998">Cell outer membrane</keyword>
<evidence type="ECO:0000313" key="10">
    <source>
        <dbReference type="Proteomes" id="UP000663090"/>
    </source>
</evidence>
<evidence type="ECO:0000256" key="2">
    <source>
        <dbReference type="ARBA" id="ARBA00007613"/>
    </source>
</evidence>
<dbReference type="InterPro" id="IPR003423">
    <property type="entry name" value="OMP_efflux"/>
</dbReference>
<dbReference type="RefSeq" id="WP_206713899.1">
    <property type="nucleotide sequence ID" value="NZ_CP071091.1"/>
</dbReference>
<evidence type="ECO:0000313" key="9">
    <source>
        <dbReference type="EMBL" id="QSQ12169.1"/>
    </source>
</evidence>
<feature type="compositionally biased region" description="Basic residues" evidence="8">
    <location>
        <begin position="44"/>
        <end position="54"/>
    </location>
</feature>
<evidence type="ECO:0000256" key="3">
    <source>
        <dbReference type="ARBA" id="ARBA00022448"/>
    </source>
</evidence>
<dbReference type="PANTHER" id="PTHR30026:SF20">
    <property type="entry name" value="OUTER MEMBRANE PROTEIN TOLC"/>
    <property type="match status" value="1"/>
</dbReference>
<evidence type="ECO:0000256" key="5">
    <source>
        <dbReference type="ARBA" id="ARBA00022692"/>
    </source>
</evidence>
<keyword evidence="6" id="KW-0472">Membrane</keyword>
<dbReference type="SUPFAM" id="SSF56954">
    <property type="entry name" value="Outer membrane efflux proteins (OEP)"/>
    <property type="match status" value="1"/>
</dbReference>
<keyword evidence="4" id="KW-1134">Transmembrane beta strand</keyword>
<dbReference type="EMBL" id="CP071091">
    <property type="protein sequence ID" value="QSQ12169.1"/>
    <property type="molecule type" value="Genomic_DNA"/>
</dbReference>
<evidence type="ECO:0000256" key="6">
    <source>
        <dbReference type="ARBA" id="ARBA00023136"/>
    </source>
</evidence>
<name>A0ABX7N3J7_9BACT</name>